<evidence type="ECO:0000256" key="1">
    <source>
        <dbReference type="ARBA" id="ARBA00006096"/>
    </source>
</evidence>
<organism evidence="3 4">
    <name type="scientific">Paractinoplanes toevensis</name>
    <dbReference type="NCBI Taxonomy" id="571911"/>
    <lineage>
        <taxon>Bacteria</taxon>
        <taxon>Bacillati</taxon>
        <taxon>Actinomycetota</taxon>
        <taxon>Actinomycetes</taxon>
        <taxon>Micromonosporales</taxon>
        <taxon>Micromonosporaceae</taxon>
        <taxon>Paractinoplanes</taxon>
    </lineage>
</organism>
<keyword evidence="3" id="KW-0121">Carboxypeptidase</keyword>
<dbReference type="InterPro" id="IPR000667">
    <property type="entry name" value="Peptidase_S13"/>
</dbReference>
<dbReference type="EMBL" id="BOQN01000150">
    <property type="protein sequence ID" value="GIM97542.1"/>
    <property type="molecule type" value="Genomic_DNA"/>
</dbReference>
<dbReference type="Proteomes" id="UP000677082">
    <property type="component" value="Unassembled WGS sequence"/>
</dbReference>
<proteinExistence type="inferred from homology"/>
<dbReference type="SUPFAM" id="SSF56601">
    <property type="entry name" value="beta-lactamase/transpeptidase-like"/>
    <property type="match status" value="1"/>
</dbReference>
<keyword evidence="2" id="KW-0378">Hydrolase</keyword>
<protein>
    <submittedName>
        <fullName evidence="3">D-alanyl-D-alanine carboxypeptidase</fullName>
    </submittedName>
</protein>
<dbReference type="NCBIfam" id="TIGR00666">
    <property type="entry name" value="PBP4"/>
    <property type="match status" value="1"/>
</dbReference>
<dbReference type="GO" id="GO:0006508">
    <property type="term" value="P:proteolysis"/>
    <property type="evidence" value="ECO:0007669"/>
    <property type="project" value="InterPro"/>
</dbReference>
<dbReference type="InterPro" id="IPR012338">
    <property type="entry name" value="Beta-lactam/transpept-like"/>
</dbReference>
<accession>A0A920BQI7</accession>
<keyword evidence="3" id="KW-0645">Protease</keyword>
<dbReference type="PRINTS" id="PR00922">
    <property type="entry name" value="DADACBPTASE3"/>
</dbReference>
<dbReference type="Pfam" id="PF02113">
    <property type="entry name" value="Peptidase_S13"/>
    <property type="match status" value="2"/>
</dbReference>
<dbReference type="GO" id="GO:0000270">
    <property type="term" value="P:peptidoglycan metabolic process"/>
    <property type="evidence" value="ECO:0007669"/>
    <property type="project" value="TreeGrafter"/>
</dbReference>
<gene>
    <name evidence="3" type="ORF">Ato02nite_093350</name>
</gene>
<reference evidence="3 4" key="1">
    <citation type="submission" date="2021-03" db="EMBL/GenBank/DDBJ databases">
        <title>Whole genome shotgun sequence of Actinoplanes toevensis NBRC 105298.</title>
        <authorList>
            <person name="Komaki H."/>
            <person name="Tamura T."/>
        </authorList>
    </citation>
    <scope>NUCLEOTIDE SEQUENCE [LARGE SCALE GENOMIC DNA]</scope>
    <source>
        <strain evidence="3 4">NBRC 105298</strain>
    </source>
</reference>
<name>A0A920BQI7_9ACTN</name>
<dbReference type="GO" id="GO:0004185">
    <property type="term" value="F:serine-type carboxypeptidase activity"/>
    <property type="evidence" value="ECO:0007669"/>
    <property type="project" value="InterPro"/>
</dbReference>
<comment type="similarity">
    <text evidence="1">Belongs to the peptidase S13 family.</text>
</comment>
<dbReference type="Gene3D" id="3.50.80.20">
    <property type="entry name" value="D-Ala-D-Ala carboxypeptidase C, peptidase S13"/>
    <property type="match status" value="1"/>
</dbReference>
<comment type="caution">
    <text evidence="3">The sequence shown here is derived from an EMBL/GenBank/DDBJ whole genome shotgun (WGS) entry which is preliminary data.</text>
</comment>
<dbReference type="PANTHER" id="PTHR30023">
    <property type="entry name" value="D-ALANYL-D-ALANINE CARBOXYPEPTIDASE"/>
    <property type="match status" value="1"/>
</dbReference>
<dbReference type="RefSeq" id="WP_246608157.1">
    <property type="nucleotide sequence ID" value="NZ_BOQN01000150.1"/>
</dbReference>
<dbReference type="Gene3D" id="3.40.710.10">
    <property type="entry name" value="DD-peptidase/beta-lactamase superfamily"/>
    <property type="match status" value="2"/>
</dbReference>
<keyword evidence="4" id="KW-1185">Reference proteome</keyword>
<dbReference type="PANTHER" id="PTHR30023:SF0">
    <property type="entry name" value="PENICILLIN-SENSITIVE CARBOXYPEPTIDASE A"/>
    <property type="match status" value="1"/>
</dbReference>
<evidence type="ECO:0000313" key="4">
    <source>
        <dbReference type="Proteomes" id="UP000677082"/>
    </source>
</evidence>
<sequence>MLISLVSAGLVLFFGLVFLVVVKPGPVKNVLGGTATTSSTVTADPTPSAVLAAATESGVAPDAAKVKAALDPLVSSAALGSEVHVSVVDVASSDVLYARLADVPSTPASTTKLLTAATALAARGPAYRISTTAVAGSASGEVVLVGGGDPTLSVNAKALFPGAARLDELAAQVKTALGGVKPTRVTVDTSLFSGPETATGWASDDIAPLGQVARVQSLMTDGGRVKPVHNEHGGDPRFPDPAIAAGQSFAKLLGVPTATVKRGKAPAGAAALGEVRSPPLVQITDWMLAQSDNAVAEVVARQVALAAGRPASFDGATDAIIAKLKEFGLPGDEADLYDGSGLSRNNGISPTLLTGLLALAARGDQPATTGIFSGLPVAGWSGTLDERFARPKANQVARGIVRAKTGTLSGVNTMAGQLTTADGRLLAFAIMASGSASATTAKAALDRVPARLVICGC</sequence>
<evidence type="ECO:0000256" key="2">
    <source>
        <dbReference type="ARBA" id="ARBA00022801"/>
    </source>
</evidence>
<dbReference type="AlphaFoldDB" id="A0A920BQI7"/>
<evidence type="ECO:0000313" key="3">
    <source>
        <dbReference type="EMBL" id="GIM97542.1"/>
    </source>
</evidence>